<organism evidence="1 2">
    <name type="scientific">Lasiosphaeria miniovina</name>
    <dbReference type="NCBI Taxonomy" id="1954250"/>
    <lineage>
        <taxon>Eukaryota</taxon>
        <taxon>Fungi</taxon>
        <taxon>Dikarya</taxon>
        <taxon>Ascomycota</taxon>
        <taxon>Pezizomycotina</taxon>
        <taxon>Sordariomycetes</taxon>
        <taxon>Sordariomycetidae</taxon>
        <taxon>Sordariales</taxon>
        <taxon>Lasiosphaeriaceae</taxon>
        <taxon>Lasiosphaeria</taxon>
    </lineage>
</organism>
<evidence type="ECO:0000313" key="1">
    <source>
        <dbReference type="EMBL" id="KAK0722407.1"/>
    </source>
</evidence>
<sequence length="160" mass="16307">MAHPVAEWNFGLFGDDDDDHDDLFGDRDVVGAGGNADLAPLAPIKTFFELALPRGPILSSAAVAAATASVPPGAPLSLRAGQSAAGTVGSRDLVSTSSGWVWAPTRAPASRRPLRTSSLSGAPTELSAYVTTRKVSCVSHSTCWSRNAGGSSGLAQTASE</sequence>
<dbReference type="Proteomes" id="UP001172101">
    <property type="component" value="Unassembled WGS sequence"/>
</dbReference>
<dbReference type="GeneID" id="85317093"/>
<keyword evidence="2" id="KW-1185">Reference proteome</keyword>
<proteinExistence type="predicted"/>
<name>A0AA40E2C6_9PEZI</name>
<comment type="caution">
    <text evidence="1">The sequence shown here is derived from an EMBL/GenBank/DDBJ whole genome shotgun (WGS) entry which is preliminary data.</text>
</comment>
<gene>
    <name evidence="1" type="ORF">B0T26DRAFT_218034</name>
</gene>
<dbReference type="AlphaFoldDB" id="A0AA40E2C6"/>
<protein>
    <submittedName>
        <fullName evidence="1">Uncharacterized protein</fullName>
    </submittedName>
</protein>
<dbReference type="EMBL" id="JAUIRO010000003">
    <property type="protein sequence ID" value="KAK0722407.1"/>
    <property type="molecule type" value="Genomic_DNA"/>
</dbReference>
<dbReference type="RefSeq" id="XP_060298331.1">
    <property type="nucleotide sequence ID" value="XM_060433823.1"/>
</dbReference>
<evidence type="ECO:0000313" key="2">
    <source>
        <dbReference type="Proteomes" id="UP001172101"/>
    </source>
</evidence>
<accession>A0AA40E2C6</accession>
<reference evidence="1" key="1">
    <citation type="submission" date="2023-06" db="EMBL/GenBank/DDBJ databases">
        <title>Genome-scale phylogeny and comparative genomics of the fungal order Sordariales.</title>
        <authorList>
            <consortium name="Lawrence Berkeley National Laboratory"/>
            <person name="Hensen N."/>
            <person name="Bonometti L."/>
            <person name="Westerberg I."/>
            <person name="Brannstrom I.O."/>
            <person name="Guillou S."/>
            <person name="Cros-Aarteil S."/>
            <person name="Calhoun S."/>
            <person name="Haridas S."/>
            <person name="Kuo A."/>
            <person name="Mondo S."/>
            <person name="Pangilinan J."/>
            <person name="Riley R."/>
            <person name="LaButti K."/>
            <person name="Andreopoulos B."/>
            <person name="Lipzen A."/>
            <person name="Chen C."/>
            <person name="Yanf M."/>
            <person name="Daum C."/>
            <person name="Ng V."/>
            <person name="Clum A."/>
            <person name="Steindorff A."/>
            <person name="Ohm R."/>
            <person name="Martin F."/>
            <person name="Silar P."/>
            <person name="Natvig D."/>
            <person name="Lalanne C."/>
            <person name="Gautier V."/>
            <person name="Ament-velasquez S.L."/>
            <person name="Kruys A."/>
            <person name="Hutchinson M.I."/>
            <person name="Powell A.J."/>
            <person name="Barry K."/>
            <person name="Miller A.N."/>
            <person name="Grigoriev I.V."/>
            <person name="Debuchy R."/>
            <person name="Gladieux P."/>
            <person name="Thoren M.H."/>
            <person name="Johannesson H."/>
        </authorList>
    </citation>
    <scope>NUCLEOTIDE SEQUENCE</scope>
    <source>
        <strain evidence="1">SMH2392-1A</strain>
    </source>
</reference>